<proteinExistence type="inferred from homology"/>
<organism evidence="4 5">
    <name type="scientific">Chryseobacterium candidae</name>
    <dbReference type="NCBI Taxonomy" id="1978493"/>
    <lineage>
        <taxon>Bacteria</taxon>
        <taxon>Pseudomonadati</taxon>
        <taxon>Bacteroidota</taxon>
        <taxon>Flavobacteriia</taxon>
        <taxon>Flavobacteriales</taxon>
        <taxon>Weeksellaceae</taxon>
        <taxon>Chryseobacterium group</taxon>
        <taxon>Chryseobacterium</taxon>
    </lineage>
</organism>
<dbReference type="RefSeq" id="WP_136521114.1">
    <property type="nucleotide sequence ID" value="NZ_SDLV01000003.1"/>
</dbReference>
<accession>A0ABY2RBY4</accession>
<dbReference type="InterPro" id="IPR052916">
    <property type="entry name" value="Type-I_RE_MTase_Subunit"/>
</dbReference>
<dbReference type="Proteomes" id="UP000306038">
    <property type="component" value="Unassembled WGS sequence"/>
</dbReference>
<keyword evidence="5" id="KW-1185">Reference proteome</keyword>
<keyword evidence="4" id="KW-0808">Transferase</keyword>
<dbReference type="InterPro" id="IPR003356">
    <property type="entry name" value="DNA_methylase_A-5"/>
</dbReference>
<comment type="caution">
    <text evidence="4">The sequence shown here is derived from an EMBL/GenBank/DDBJ whole genome shotgun (WGS) entry which is preliminary data.</text>
</comment>
<dbReference type="Pfam" id="PF02384">
    <property type="entry name" value="N6_Mtase"/>
    <property type="match status" value="2"/>
</dbReference>
<dbReference type="Gene3D" id="3.40.50.150">
    <property type="entry name" value="Vaccinia Virus protein VP39"/>
    <property type="match status" value="1"/>
</dbReference>
<feature type="domain" description="DNA methylase adenine-specific" evidence="3">
    <location>
        <begin position="564"/>
        <end position="670"/>
    </location>
</feature>
<evidence type="ECO:0000256" key="1">
    <source>
        <dbReference type="ARBA" id="ARBA00006594"/>
    </source>
</evidence>
<dbReference type="PANTHER" id="PTHR42998">
    <property type="entry name" value="TYPE I RESTRICTION ENZYME HINDVIIP M PROTEIN-RELATED"/>
    <property type="match status" value="1"/>
</dbReference>
<dbReference type="GO" id="GO:0008168">
    <property type="term" value="F:methyltransferase activity"/>
    <property type="evidence" value="ECO:0007669"/>
    <property type="project" value="UniProtKB-KW"/>
</dbReference>
<evidence type="ECO:0000313" key="5">
    <source>
        <dbReference type="Proteomes" id="UP000306038"/>
    </source>
</evidence>
<dbReference type="PRINTS" id="PR00507">
    <property type="entry name" value="N12N6MTFRASE"/>
</dbReference>
<keyword evidence="2" id="KW-0680">Restriction system</keyword>
<dbReference type="PANTHER" id="PTHR42998:SF1">
    <property type="entry name" value="TYPE I RESTRICTION ENZYME HINDI METHYLASE SUBUNIT"/>
    <property type="match status" value="1"/>
</dbReference>
<evidence type="ECO:0000256" key="2">
    <source>
        <dbReference type="ARBA" id="ARBA00022747"/>
    </source>
</evidence>
<reference evidence="4 5" key="1">
    <citation type="submission" date="2019-01" db="EMBL/GenBank/DDBJ databases">
        <authorList>
            <person name="B I."/>
            <person name="Ch S."/>
            <person name="Ch V.R."/>
        </authorList>
    </citation>
    <scope>NUCLEOTIDE SEQUENCE [LARGE SCALE GENOMIC DNA]</scope>
    <source>
        <strain evidence="4 5">JC507</strain>
    </source>
</reference>
<sequence>MTFTEAKQDFDNKYENIAEFECFIQAHLSFGKKINLKKKNGTKNEQYYKWQFLYSIVQSGLYIKDYIGTEIHFPKGNKSSAPLKLDGAIFDDTSWFDKYKDYHENGNNESLEWLREHLIVALEFKKEDNKNIGDVWDKQLKAYLNESRRPFCLAILYDTERLYLFRKHNNKFLRYSEEFNTKGEDSKTKELALHLPDPYINIPSFEDILEWTEAKMIDRSKRGIKELDIISGVHSTQINNAMSAILRTMDKVGKVDQEGFKILIQILSQKIFDEKRNEKLNNRFLDFYITEEEKNYKTLADKALQGFIKRIDNLRTEASGEYYRILKDNPLNTKNENHIKVLIEVVYQFQDYSFVRSHKTDLYQLVFYKFATPFSKDANAQFVTPLPLIDFLVSIVNPRNGETVIDPTVGIADFLSVSYVNSNSKLDDNNIFGMDIDEQMVMLATLNMLLNGDGNAKIKAQAGYGSLLSKFDHKGEVLELIPSMNQKGNWDNRPDEKQLKKFDVVLTNPPFGEDRAFVPKDDKDLEMIQCYELWHLYGNKVSDFDLLVNDLKTDVNNSIIQTKHKKGAKSKSKIDLGVVFLENAYRILKENGRMGIVLSNSIASIDSHKIARKWLMDKMRIVAIFDLPANVFAETGVNTSIIVAYKPNEKELAKLKAQNYEVYFKGIEKVGYEVKTSKRVKFFSPNYKINYENFEIEIDKDGRALLDEDFTETIADFKKWCLKQEKSLQDIFIKVK</sequence>
<dbReference type="PROSITE" id="PS00092">
    <property type="entry name" value="N6_MTASE"/>
    <property type="match status" value="1"/>
</dbReference>
<dbReference type="InterPro" id="IPR002052">
    <property type="entry name" value="DNA_methylase_N6_adenine_CS"/>
</dbReference>
<evidence type="ECO:0000313" key="4">
    <source>
        <dbReference type="EMBL" id="THV63056.1"/>
    </source>
</evidence>
<comment type="similarity">
    <text evidence="1">Belongs to the N(4)/N(6)-methyltransferase family.</text>
</comment>
<protein>
    <submittedName>
        <fullName evidence="4">SAM-dependent methyltransferase</fullName>
    </submittedName>
</protein>
<dbReference type="EMBL" id="SDLV01000003">
    <property type="protein sequence ID" value="THV63056.1"/>
    <property type="molecule type" value="Genomic_DNA"/>
</dbReference>
<gene>
    <name evidence="4" type="ORF">EK417_01370</name>
</gene>
<dbReference type="SUPFAM" id="SSF53335">
    <property type="entry name" value="S-adenosyl-L-methionine-dependent methyltransferases"/>
    <property type="match status" value="1"/>
</dbReference>
<keyword evidence="4" id="KW-0489">Methyltransferase</keyword>
<dbReference type="InterPro" id="IPR029063">
    <property type="entry name" value="SAM-dependent_MTases_sf"/>
</dbReference>
<name>A0ABY2RBY4_9FLAO</name>
<evidence type="ECO:0000259" key="3">
    <source>
        <dbReference type="Pfam" id="PF02384"/>
    </source>
</evidence>
<dbReference type="GO" id="GO:0032259">
    <property type="term" value="P:methylation"/>
    <property type="evidence" value="ECO:0007669"/>
    <property type="project" value="UniProtKB-KW"/>
</dbReference>
<feature type="domain" description="DNA methylase adenine-specific" evidence="3">
    <location>
        <begin position="361"/>
        <end position="514"/>
    </location>
</feature>